<gene>
    <name evidence="7" type="ORF">TCEB3V08_LOCUS1561</name>
</gene>
<evidence type="ECO:0008006" key="8">
    <source>
        <dbReference type="Google" id="ProtNLM"/>
    </source>
</evidence>
<dbReference type="PANTHER" id="PTHR21041:SF17">
    <property type="entry name" value="E3 UBIQUITIN-PROTEIN LIGASE DCST1"/>
    <property type="match status" value="1"/>
</dbReference>
<keyword evidence="3" id="KW-1133">Transmembrane helix</keyword>
<dbReference type="AlphaFoldDB" id="A0A7R9CDX5"/>
<dbReference type="Pfam" id="PF26037">
    <property type="entry name" value="zf-RING_DCST1_C"/>
    <property type="match status" value="1"/>
</dbReference>
<keyword evidence="4" id="KW-0472">Membrane</keyword>
<evidence type="ECO:0000256" key="3">
    <source>
        <dbReference type="ARBA" id="ARBA00022989"/>
    </source>
</evidence>
<dbReference type="InterPro" id="IPR012858">
    <property type="entry name" value="DC_STAMP-like"/>
</dbReference>
<dbReference type="InterPro" id="IPR051856">
    <property type="entry name" value="CSR-E3_Ligase_Protein"/>
</dbReference>
<accession>A0A7R9CDX5</accession>
<evidence type="ECO:0000313" key="7">
    <source>
        <dbReference type="EMBL" id="CAD7393592.1"/>
    </source>
</evidence>
<evidence type="ECO:0000259" key="5">
    <source>
        <dbReference type="Pfam" id="PF07782"/>
    </source>
</evidence>
<evidence type="ECO:0000256" key="2">
    <source>
        <dbReference type="ARBA" id="ARBA00022692"/>
    </source>
</evidence>
<feature type="domain" description="Dendritic cell-specific transmembrane protein-like" evidence="5">
    <location>
        <begin position="498"/>
        <end position="688"/>
    </location>
</feature>
<comment type="subcellular location">
    <subcellularLocation>
        <location evidence="1">Membrane</location>
        <topology evidence="1">Multi-pass membrane protein</topology>
    </subcellularLocation>
</comment>
<dbReference type="InterPro" id="IPR058842">
    <property type="entry name" value="DCST1_C"/>
</dbReference>
<dbReference type="GO" id="GO:0016020">
    <property type="term" value="C:membrane"/>
    <property type="evidence" value="ECO:0007669"/>
    <property type="project" value="UniProtKB-SubCell"/>
</dbReference>
<dbReference type="EMBL" id="OC316751">
    <property type="protein sequence ID" value="CAD7393592.1"/>
    <property type="molecule type" value="Genomic_DNA"/>
</dbReference>
<name>A0A7R9CDX5_TIMCR</name>
<dbReference type="Pfam" id="PF07782">
    <property type="entry name" value="DC_STAMP"/>
    <property type="match status" value="1"/>
</dbReference>
<protein>
    <recommendedName>
        <fullName evidence="8">Dendritic cell-specific transmembrane protein-like domain-containing protein</fullName>
    </recommendedName>
</protein>
<evidence type="ECO:0000256" key="1">
    <source>
        <dbReference type="ARBA" id="ARBA00004141"/>
    </source>
</evidence>
<organism evidence="7">
    <name type="scientific">Timema cristinae</name>
    <name type="common">Walking stick</name>
    <dbReference type="NCBI Taxonomy" id="61476"/>
    <lineage>
        <taxon>Eukaryota</taxon>
        <taxon>Metazoa</taxon>
        <taxon>Ecdysozoa</taxon>
        <taxon>Arthropoda</taxon>
        <taxon>Hexapoda</taxon>
        <taxon>Insecta</taxon>
        <taxon>Pterygota</taxon>
        <taxon>Neoptera</taxon>
        <taxon>Polyneoptera</taxon>
        <taxon>Phasmatodea</taxon>
        <taxon>Timematodea</taxon>
        <taxon>Timematoidea</taxon>
        <taxon>Timematidae</taxon>
        <taxon>Timema</taxon>
    </lineage>
</organism>
<feature type="domain" description="E3 ubiquitin-protein ligase DCST1-like C-terminal" evidence="6">
    <location>
        <begin position="744"/>
        <end position="789"/>
    </location>
</feature>
<proteinExistence type="predicted"/>
<sequence>MLTCQRPLNHCWDAPIRASLPHSACHDARPDVTALPHPSLSTLPLTLPLRAEVRVENHLGKTPPPVHPIEVRTSISPSSEVELNTTCELANYATKVGFYNAVLVDLSFTPLLCLGLGTILCLLIGLGNAFSVQAIDPQTAAPPQIRCITLLTIPTMCGRGGRGVLKGLVLALVVAGPIKNLAFNGREIIRVFSCTSGLTFNLTKNRFDMMFRPFQEAILSLKGDTSSLKEAMNTVKDTIAPVAEEIEGEEEMRKIKEDNDYLDELHEDTKRSKELEEKYKAEVGESKESIVEKKYKKKLEEKCQGVLTRGGEKCRTIFASGYDKCYNKVTWLAAWLLCWPMKLTFVCNILQGKTTLSTPDRDSNLDFPVMGSLVHYESSSLDHAAVQAAIGGSKTCDPTQFLQPGFGEGYQHIKSSRKKMSEEMKAAKIQYKMIKLPPVLNIREASDTAQEMMRDFQEKKRVLDTVLTFVKRLLAFTFIKILLTAQNYHDRFRTKIDFDNVYVTGYFRRIDARRHKQGHHTLLPLKKVERFKFIDPYALLPNKFERKSLGSQTLMLFLETMSATSFLLMDRLLYEALSLVERHGLIMYQQEGHHDIQLSVIGTGMIATLVRSVLKGFNVKRRIKTVTSNEACLPHPELLDSSYIYKIYGIYLFIWLLMFSEAYSQRLRRAICAYFYPEREKKRVLYVYNESLKRRRGYFKFMKSRVRNMVREHRLNMESNIFMALRLKYPRMFSWLRVFALSRRKCVICGDPEPRKEGQQPETCPNTECYFFHCTECWRDVGGLCLACSDLTDEEVDEDITSDHHNHESDDEEG</sequence>
<reference evidence="7" key="1">
    <citation type="submission" date="2020-11" db="EMBL/GenBank/DDBJ databases">
        <authorList>
            <person name="Tran Van P."/>
        </authorList>
    </citation>
    <scope>NUCLEOTIDE SEQUENCE</scope>
</reference>
<keyword evidence="2" id="KW-0812">Transmembrane</keyword>
<evidence type="ECO:0000256" key="4">
    <source>
        <dbReference type="ARBA" id="ARBA00023136"/>
    </source>
</evidence>
<evidence type="ECO:0000259" key="6">
    <source>
        <dbReference type="Pfam" id="PF26037"/>
    </source>
</evidence>
<dbReference type="PANTHER" id="PTHR21041">
    <property type="entry name" value="DENDRITIC CELL-SPECIFIC TRANSMEMBRANE PROTEIN"/>
    <property type="match status" value="1"/>
</dbReference>